<protein>
    <recommendedName>
        <fullName evidence="1">DUF58 domain-containing protein</fullName>
    </recommendedName>
</protein>
<proteinExistence type="predicted"/>
<keyword evidence="3" id="KW-1185">Reference proteome</keyword>
<dbReference type="Proteomes" id="UP000051888">
    <property type="component" value="Unassembled WGS sequence"/>
</dbReference>
<dbReference type="Pfam" id="PF01882">
    <property type="entry name" value="DUF58"/>
    <property type="match status" value="1"/>
</dbReference>
<dbReference type="STRING" id="157838.AN964_15685"/>
<dbReference type="PANTHER" id="PTHR33608">
    <property type="entry name" value="BLL2464 PROTEIN"/>
    <property type="match status" value="1"/>
</dbReference>
<comment type="caution">
    <text evidence="2">The sequence shown here is derived from an EMBL/GenBank/DDBJ whole genome shotgun (WGS) entry which is preliminary data.</text>
</comment>
<dbReference type="InterPro" id="IPR002881">
    <property type="entry name" value="DUF58"/>
</dbReference>
<dbReference type="EMBL" id="LJJC01000004">
    <property type="protein sequence ID" value="KQL55524.1"/>
    <property type="molecule type" value="Genomic_DNA"/>
</dbReference>
<evidence type="ECO:0000313" key="3">
    <source>
        <dbReference type="Proteomes" id="UP000051888"/>
    </source>
</evidence>
<dbReference type="PANTHER" id="PTHR33608:SF7">
    <property type="entry name" value="DUF58 DOMAIN-CONTAINING PROTEIN"/>
    <property type="match status" value="1"/>
</dbReference>
<evidence type="ECO:0000313" key="2">
    <source>
        <dbReference type="EMBL" id="KQL55524.1"/>
    </source>
</evidence>
<dbReference type="PATRIC" id="fig|157838.3.peg.3465"/>
<feature type="domain" description="DUF58" evidence="1">
    <location>
        <begin position="42"/>
        <end position="250"/>
    </location>
</feature>
<evidence type="ECO:0000259" key="1">
    <source>
        <dbReference type="Pfam" id="PF01882"/>
    </source>
</evidence>
<name>A0A0Q3X0W4_9BACI</name>
<gene>
    <name evidence="2" type="ORF">AN964_15685</name>
</gene>
<accession>A0A0Q3X0W4</accession>
<sequence length="287" mass="33410">MLSSDLLTKLRKATITVKTRKRGMHKGVRKSPKFGSSLEFSDFRAYQPGDDLRQIDWNIFGRTQKHYIKRFLDEQEIKTAIYLDCTSSVISIDSKWERAKQVAAAFSYLTLTSEDKLSFLPVASKDGKLISRKGAVHAKTVLYEIIHLQADSKPEPFTECIQKQFLRDREFCILITDGLEPIEQYEKIFKKLAAVKGDVWFIQLLSHEEEQPNYIGDLKLIDSETAKEVNISMTGKLIEEYRKKLREHNENLESLCKRLGFQYLYTTDAKTIDEIMWKDCNHRGWIK</sequence>
<reference evidence="2 3" key="1">
    <citation type="submission" date="2015-09" db="EMBL/GenBank/DDBJ databases">
        <title>Genome sequencing project for genomic taxonomy and phylogenomics of Bacillus-like bacteria.</title>
        <authorList>
            <person name="Liu B."/>
            <person name="Wang J."/>
            <person name="Zhu Y."/>
            <person name="Liu G."/>
            <person name="Chen Q."/>
            <person name="Chen Z."/>
            <person name="Lan J."/>
            <person name="Che J."/>
            <person name="Ge C."/>
            <person name="Shi H."/>
            <person name="Pan Z."/>
            <person name="Liu X."/>
        </authorList>
    </citation>
    <scope>NUCLEOTIDE SEQUENCE [LARGE SCALE GENOMIC DNA]</scope>
    <source>
        <strain evidence="2 3">LMG 18435</strain>
    </source>
</reference>
<dbReference type="AlphaFoldDB" id="A0A0Q3X0W4"/>
<organism evidence="2 3">
    <name type="scientific">Heyndrickxia shackletonii</name>
    <dbReference type="NCBI Taxonomy" id="157838"/>
    <lineage>
        <taxon>Bacteria</taxon>
        <taxon>Bacillati</taxon>
        <taxon>Bacillota</taxon>
        <taxon>Bacilli</taxon>
        <taxon>Bacillales</taxon>
        <taxon>Bacillaceae</taxon>
        <taxon>Heyndrickxia</taxon>
    </lineage>
</organism>